<dbReference type="SMART" id="SM00220">
    <property type="entry name" value="S_TKc"/>
    <property type="match status" value="1"/>
</dbReference>
<evidence type="ECO:0000256" key="7">
    <source>
        <dbReference type="ARBA" id="ARBA00038543"/>
    </source>
</evidence>
<evidence type="ECO:0000256" key="5">
    <source>
        <dbReference type="ARBA" id="ARBA00022777"/>
    </source>
</evidence>
<dbReference type="InterPro" id="IPR000719">
    <property type="entry name" value="Prot_kinase_dom"/>
</dbReference>
<dbReference type="PANTHER" id="PTHR24056">
    <property type="entry name" value="CELL DIVISION PROTEIN KINASE"/>
    <property type="match status" value="1"/>
</dbReference>
<dbReference type="OrthoDB" id="447889at2759"/>
<dbReference type="GO" id="GO:0010468">
    <property type="term" value="P:regulation of gene expression"/>
    <property type="evidence" value="ECO:0007669"/>
    <property type="project" value="TreeGrafter"/>
</dbReference>
<dbReference type="Gene3D" id="1.10.510.10">
    <property type="entry name" value="Transferase(Phosphotransferase) domain 1"/>
    <property type="match status" value="1"/>
</dbReference>
<evidence type="ECO:0000259" key="11">
    <source>
        <dbReference type="PROSITE" id="PS50011"/>
    </source>
</evidence>
<dbReference type="GO" id="GO:0005524">
    <property type="term" value="F:ATP binding"/>
    <property type="evidence" value="ECO:0007669"/>
    <property type="project" value="UniProtKB-KW"/>
</dbReference>
<dbReference type="InterPro" id="IPR050108">
    <property type="entry name" value="CDK"/>
</dbReference>
<keyword evidence="3" id="KW-0808">Transferase</keyword>
<dbReference type="GO" id="GO:0007165">
    <property type="term" value="P:signal transduction"/>
    <property type="evidence" value="ECO:0007669"/>
    <property type="project" value="TreeGrafter"/>
</dbReference>
<organism evidence="12 13">
    <name type="scientific">Polarella glacialis</name>
    <name type="common">Dinoflagellate</name>
    <dbReference type="NCBI Taxonomy" id="89957"/>
    <lineage>
        <taxon>Eukaryota</taxon>
        <taxon>Sar</taxon>
        <taxon>Alveolata</taxon>
        <taxon>Dinophyceae</taxon>
        <taxon>Suessiales</taxon>
        <taxon>Suessiaceae</taxon>
        <taxon>Polarella</taxon>
    </lineage>
</organism>
<evidence type="ECO:0000256" key="1">
    <source>
        <dbReference type="ARBA" id="ARBA00012425"/>
    </source>
</evidence>
<dbReference type="EMBL" id="CAJNNV010004864">
    <property type="protein sequence ID" value="CAE8591331.1"/>
    <property type="molecule type" value="Genomic_DNA"/>
</dbReference>
<evidence type="ECO:0000256" key="3">
    <source>
        <dbReference type="ARBA" id="ARBA00022679"/>
    </source>
</evidence>
<keyword evidence="2" id="KW-0723">Serine/threonine-protein kinase</keyword>
<dbReference type="InterPro" id="IPR011009">
    <property type="entry name" value="Kinase-like_dom_sf"/>
</dbReference>
<feature type="domain" description="Protein kinase" evidence="11">
    <location>
        <begin position="24"/>
        <end position="161"/>
    </location>
</feature>
<evidence type="ECO:0000256" key="9">
    <source>
        <dbReference type="ARBA" id="ARBA00041902"/>
    </source>
</evidence>
<dbReference type="GO" id="GO:0000307">
    <property type="term" value="C:cyclin-dependent protein kinase holoenzyme complex"/>
    <property type="evidence" value="ECO:0007669"/>
    <property type="project" value="TreeGrafter"/>
</dbReference>
<proteinExistence type="predicted"/>
<feature type="non-terminal residue" evidence="12">
    <location>
        <position position="161"/>
    </location>
</feature>
<evidence type="ECO:0000256" key="6">
    <source>
        <dbReference type="ARBA" id="ARBA00022840"/>
    </source>
</evidence>
<dbReference type="PROSITE" id="PS50011">
    <property type="entry name" value="PROTEIN_KINASE_DOM"/>
    <property type="match status" value="1"/>
</dbReference>
<comment type="subunit">
    <text evidence="7">May form a complex composed of at least the catalytic subunit CRK2 and a cyclin.</text>
</comment>
<dbReference type="GO" id="GO:0000082">
    <property type="term" value="P:G1/S transition of mitotic cell cycle"/>
    <property type="evidence" value="ECO:0007669"/>
    <property type="project" value="TreeGrafter"/>
</dbReference>
<sequence length="161" mass="17823">VHFFQKLTLDPGQSSQMRNPQDRYQKLEKVGEGSCGVVFRCRCRETGGIVAVKKVRFSYEGGAAEGLNNDDEGAEAAAAISARSVFGAPAAVLREVSLLRLLGGHPNIVQVLDAFMDSSARVFLVCEYLERDLRRHMDEAGRLQPSCTKLFAWQLLRALEH</sequence>
<keyword evidence="4" id="KW-0547">Nucleotide-binding</keyword>
<accession>A0A813DY68</accession>
<dbReference type="EC" id="2.7.11.22" evidence="1"/>
<evidence type="ECO:0000256" key="4">
    <source>
        <dbReference type="ARBA" id="ARBA00022741"/>
    </source>
</evidence>
<dbReference type="GO" id="GO:0005634">
    <property type="term" value="C:nucleus"/>
    <property type="evidence" value="ECO:0007669"/>
    <property type="project" value="TreeGrafter"/>
</dbReference>
<dbReference type="PANTHER" id="PTHR24056:SF254">
    <property type="entry name" value="CYCLIN-DEPENDENT KINASE 2"/>
    <property type="match status" value="1"/>
</dbReference>
<dbReference type="GO" id="GO:0030332">
    <property type="term" value="F:cyclin binding"/>
    <property type="evidence" value="ECO:0007669"/>
    <property type="project" value="TreeGrafter"/>
</dbReference>
<evidence type="ECO:0000256" key="2">
    <source>
        <dbReference type="ARBA" id="ARBA00022527"/>
    </source>
</evidence>
<dbReference type="SUPFAM" id="SSF56112">
    <property type="entry name" value="Protein kinase-like (PK-like)"/>
    <property type="match status" value="1"/>
</dbReference>
<comment type="caution">
    <text evidence="12">The sequence shown here is derived from an EMBL/GenBank/DDBJ whole genome shotgun (WGS) entry which is preliminary data.</text>
</comment>
<keyword evidence="13" id="KW-1185">Reference proteome</keyword>
<reference evidence="12" key="1">
    <citation type="submission" date="2021-02" db="EMBL/GenBank/DDBJ databases">
        <authorList>
            <person name="Dougan E. K."/>
            <person name="Rhodes N."/>
            <person name="Thang M."/>
            <person name="Chan C."/>
        </authorList>
    </citation>
    <scope>NUCLEOTIDE SEQUENCE</scope>
</reference>
<dbReference type="GO" id="GO:0005737">
    <property type="term" value="C:cytoplasm"/>
    <property type="evidence" value="ECO:0007669"/>
    <property type="project" value="TreeGrafter"/>
</dbReference>
<dbReference type="Pfam" id="PF00069">
    <property type="entry name" value="Pkinase"/>
    <property type="match status" value="1"/>
</dbReference>
<evidence type="ECO:0000256" key="8">
    <source>
        <dbReference type="ARBA" id="ARBA00039612"/>
    </source>
</evidence>
<evidence type="ECO:0000313" key="13">
    <source>
        <dbReference type="Proteomes" id="UP000654075"/>
    </source>
</evidence>
<evidence type="ECO:0000313" key="12">
    <source>
        <dbReference type="EMBL" id="CAE8591331.1"/>
    </source>
</evidence>
<gene>
    <name evidence="12" type="ORF">PGLA1383_LOCUS10005</name>
</gene>
<dbReference type="AlphaFoldDB" id="A0A813DY68"/>
<dbReference type="Proteomes" id="UP000654075">
    <property type="component" value="Unassembled WGS sequence"/>
</dbReference>
<dbReference type="GO" id="GO:0004693">
    <property type="term" value="F:cyclin-dependent protein serine/threonine kinase activity"/>
    <property type="evidence" value="ECO:0007669"/>
    <property type="project" value="UniProtKB-EC"/>
</dbReference>
<evidence type="ECO:0000256" key="10">
    <source>
        <dbReference type="ARBA" id="ARBA00042858"/>
    </source>
</evidence>
<feature type="non-terminal residue" evidence="12">
    <location>
        <position position="1"/>
    </location>
</feature>
<dbReference type="Gene3D" id="3.30.200.20">
    <property type="entry name" value="Phosphorylase Kinase, domain 1"/>
    <property type="match status" value="1"/>
</dbReference>
<protein>
    <recommendedName>
        <fullName evidence="8">Cyclin-dependent kinase 2 homolog</fullName>
        <ecNumber evidence="1">2.7.11.22</ecNumber>
    </recommendedName>
    <alternativeName>
        <fullName evidence="9">Cell division control protein 2 homolog</fullName>
    </alternativeName>
    <alternativeName>
        <fullName evidence="10">cdc2-related kinase 2</fullName>
    </alternativeName>
</protein>
<keyword evidence="6" id="KW-0067">ATP-binding</keyword>
<keyword evidence="5" id="KW-0418">Kinase</keyword>
<name>A0A813DY68_POLGL</name>
<dbReference type="GO" id="GO:0010389">
    <property type="term" value="P:regulation of G2/M transition of mitotic cell cycle"/>
    <property type="evidence" value="ECO:0007669"/>
    <property type="project" value="TreeGrafter"/>
</dbReference>